<evidence type="ECO:0000313" key="1">
    <source>
        <dbReference type="EMBL" id="SEH10156.1"/>
    </source>
</evidence>
<organism evidence="1 2">
    <name type="scientific">Thermoleophilum album</name>
    <dbReference type="NCBI Taxonomy" id="29539"/>
    <lineage>
        <taxon>Bacteria</taxon>
        <taxon>Bacillati</taxon>
        <taxon>Actinomycetota</taxon>
        <taxon>Thermoleophilia</taxon>
        <taxon>Thermoleophilales</taxon>
        <taxon>Thermoleophilaceae</taxon>
        <taxon>Thermoleophilum</taxon>
    </lineage>
</organism>
<dbReference type="STRING" id="29539.SAMN02745716_0002"/>
<name>A0A1H6FH75_THEAL</name>
<protein>
    <submittedName>
        <fullName evidence="1">Uncharacterized protein</fullName>
    </submittedName>
</protein>
<sequence>MTNTTMTRLPIRPERVEAFRCLVAEELRASCEGEDYEELRGLLPLDEQLASDPAADGG</sequence>
<dbReference type="Proteomes" id="UP000222056">
    <property type="component" value="Unassembled WGS sequence"/>
</dbReference>
<dbReference type="AlphaFoldDB" id="A0A1H6FH75"/>
<dbReference type="EMBL" id="FNWJ01000001">
    <property type="protein sequence ID" value="SEH10156.1"/>
    <property type="molecule type" value="Genomic_DNA"/>
</dbReference>
<accession>A0A1H6FH75</accession>
<reference evidence="2" key="1">
    <citation type="submission" date="2016-10" db="EMBL/GenBank/DDBJ databases">
        <authorList>
            <person name="Varghese N."/>
            <person name="Submissions S."/>
        </authorList>
    </citation>
    <scope>NUCLEOTIDE SEQUENCE [LARGE SCALE GENOMIC DNA]</scope>
    <source>
        <strain evidence="2">ATCC 35263</strain>
    </source>
</reference>
<gene>
    <name evidence="1" type="ORF">SAMN02745716_0002</name>
</gene>
<dbReference type="RefSeq" id="WP_177169200.1">
    <property type="nucleotide sequence ID" value="NZ_FNWJ01000001.1"/>
</dbReference>
<proteinExistence type="predicted"/>
<keyword evidence="2" id="KW-1185">Reference proteome</keyword>
<evidence type="ECO:0000313" key="2">
    <source>
        <dbReference type="Proteomes" id="UP000222056"/>
    </source>
</evidence>